<dbReference type="Gene3D" id="3.40.50.720">
    <property type="entry name" value="NAD(P)-binding Rossmann-like Domain"/>
    <property type="match status" value="1"/>
</dbReference>
<dbReference type="PANTHER" id="PTHR12126">
    <property type="entry name" value="NADH-UBIQUINONE OXIDOREDUCTASE 39 KDA SUBUNIT-RELATED"/>
    <property type="match status" value="1"/>
</dbReference>
<dbReference type="Proteomes" id="UP000319931">
    <property type="component" value="Unassembled WGS sequence"/>
</dbReference>
<dbReference type="AlphaFoldDB" id="A0A502G3F5"/>
<keyword evidence="2" id="KW-1185">Reference proteome</keyword>
<organism evidence="1 2">
    <name type="scientific">Sphingomonas glacialis</name>
    <dbReference type="NCBI Taxonomy" id="658225"/>
    <lineage>
        <taxon>Bacteria</taxon>
        <taxon>Pseudomonadati</taxon>
        <taxon>Pseudomonadota</taxon>
        <taxon>Alphaproteobacteria</taxon>
        <taxon>Sphingomonadales</taxon>
        <taxon>Sphingomonadaceae</taxon>
        <taxon>Sphingomonas</taxon>
    </lineage>
</organism>
<evidence type="ECO:0000313" key="2">
    <source>
        <dbReference type="Proteomes" id="UP000319931"/>
    </source>
</evidence>
<reference evidence="1 2" key="1">
    <citation type="journal article" date="2019" name="Environ. Microbiol.">
        <title>Species interactions and distinct microbial communities in high Arctic permafrost affected cryosols are associated with the CH4 and CO2 gas fluxes.</title>
        <authorList>
            <person name="Altshuler I."/>
            <person name="Hamel J."/>
            <person name="Turney S."/>
            <person name="Magnuson E."/>
            <person name="Levesque R."/>
            <person name="Greer C."/>
            <person name="Whyte L.G."/>
        </authorList>
    </citation>
    <scope>NUCLEOTIDE SEQUENCE [LARGE SCALE GENOMIC DNA]</scope>
    <source>
        <strain evidence="1 2">E6.1</strain>
    </source>
</reference>
<name>A0A502G3F5_9SPHN</name>
<dbReference type="InterPro" id="IPR051207">
    <property type="entry name" value="ComplexI_NDUFA9_subunit"/>
</dbReference>
<dbReference type="InterPro" id="IPR036291">
    <property type="entry name" value="NAD(P)-bd_dom_sf"/>
</dbReference>
<dbReference type="GO" id="GO:0044877">
    <property type="term" value="F:protein-containing complex binding"/>
    <property type="evidence" value="ECO:0007669"/>
    <property type="project" value="TreeGrafter"/>
</dbReference>
<accession>A0A502G3F5</accession>
<dbReference type="SUPFAM" id="SSF51735">
    <property type="entry name" value="NAD(P)-binding Rossmann-fold domains"/>
    <property type="match status" value="1"/>
</dbReference>
<sequence length="391" mass="41913">MRAHHLIVTGGGGYIGARLVERALLEGRSVTLLGRKAGPAGTDHVRWALGDPFPSGLTVSDGTALVHLAHDWQAGEQGNVTGSQALFDGACDVGITTCVFISSQSARQNALNRYGRMKWAIEQSIPDATSLRVGLVYGGPRKAMYGLLCRLAQLPVLPMIEPGRMVQPIHIDEVVRGVLSAADGRARGVVALAGSEPIAFGDVLKALALAYGGKRLPMLPVPLRLALLACAVSERIPFVPTVDKERVLGLAGTEPIDSALDLVRLGVDVAPMSLRLPREPAGRRALLSEARMFLRYVGIAPTPALMRRYARALPEGAIARPHWGLRCREPLNATAPLAKRLRIAARIAEASAPGETMLSRGSRPRRLLDLALQAMVELIVLPTRLLVSAWR</sequence>
<protein>
    <submittedName>
        <fullName evidence="1">NAD(P)-dependent oxidoreductase</fullName>
    </submittedName>
</protein>
<dbReference type="EMBL" id="RCZC01000001">
    <property type="protein sequence ID" value="TPG56379.1"/>
    <property type="molecule type" value="Genomic_DNA"/>
</dbReference>
<proteinExistence type="predicted"/>
<gene>
    <name evidence="1" type="ORF">EAH76_02135</name>
</gene>
<evidence type="ECO:0000313" key="1">
    <source>
        <dbReference type="EMBL" id="TPG56379.1"/>
    </source>
</evidence>
<comment type="caution">
    <text evidence="1">The sequence shown here is derived from an EMBL/GenBank/DDBJ whole genome shotgun (WGS) entry which is preliminary data.</text>
</comment>
<dbReference type="PANTHER" id="PTHR12126:SF16">
    <property type="entry name" value="MIOREX COMPLEX COMPONENT 2"/>
    <property type="match status" value="1"/>
</dbReference>